<dbReference type="Gene3D" id="2.130.10.10">
    <property type="entry name" value="YVTN repeat-like/Quinoprotein amine dehydrogenase"/>
    <property type="match status" value="1"/>
</dbReference>
<feature type="chain" id="PRO_5039647465" description="Exo-alpha-sialidase" evidence="1">
    <location>
        <begin position="30"/>
        <end position="291"/>
    </location>
</feature>
<keyword evidence="1" id="KW-0732">Signal</keyword>
<feature type="signal peptide" evidence="1">
    <location>
        <begin position="1"/>
        <end position="29"/>
    </location>
</feature>
<accession>A0A1Y5NZH4</accession>
<evidence type="ECO:0000313" key="2">
    <source>
        <dbReference type="EMBL" id="SBS71796.1"/>
    </source>
</evidence>
<dbReference type="CDD" id="cd15482">
    <property type="entry name" value="Sialidase_non-viral"/>
    <property type="match status" value="1"/>
</dbReference>
<dbReference type="RefSeq" id="WP_295574874.1">
    <property type="nucleotide sequence ID" value="NZ_FLQR01000006.1"/>
</dbReference>
<reference evidence="2" key="1">
    <citation type="submission" date="2016-03" db="EMBL/GenBank/DDBJ databases">
        <authorList>
            <person name="Ploux O."/>
        </authorList>
    </citation>
    <scope>NUCLEOTIDE SEQUENCE</scope>
    <source>
        <strain evidence="2">UC1</strain>
    </source>
</reference>
<organism evidence="2">
    <name type="scientific">uncultured Microbacterium sp</name>
    <dbReference type="NCBI Taxonomy" id="191216"/>
    <lineage>
        <taxon>Bacteria</taxon>
        <taxon>Bacillati</taxon>
        <taxon>Actinomycetota</taxon>
        <taxon>Actinomycetes</taxon>
        <taxon>Micrococcales</taxon>
        <taxon>Microbacteriaceae</taxon>
        <taxon>Microbacterium</taxon>
        <taxon>environmental samples</taxon>
    </lineage>
</organism>
<name>A0A1Y5NZH4_9MICO</name>
<gene>
    <name evidence="2" type="ORF">MIPYR_20225</name>
</gene>
<dbReference type="SUPFAM" id="SSF110296">
    <property type="entry name" value="Oligoxyloglucan reducing end-specific cellobiohydrolase"/>
    <property type="match status" value="1"/>
</dbReference>
<sequence length="291" mass="29360">MRSPIVTTTAATLTLGIAGLLVACAPATAPTSSAKTADPFGHVHAIVARGAETLVATHTGVYVLDEQGAVTGPLGGFDFDAMGFTATADSWFASGHPGPATPPELGAPNLGIMRSDDEGESWASTAFTGIEDFHILTADADGTLYGIGSSSPALRTSSDSGVTWTNRAVLDSVADVAVSAATLYAATESGLLRSADGGETFAPVADAPLLYSLETWGGQDLVAVSTDGVLWRLTAAGGWERIGNASGRVQAISGAAEGAVLLADDRGIVRIAPDSDQPTILHPSAPAGADR</sequence>
<evidence type="ECO:0008006" key="3">
    <source>
        <dbReference type="Google" id="ProtNLM"/>
    </source>
</evidence>
<dbReference type="EMBL" id="FLQR01000006">
    <property type="protein sequence ID" value="SBS71796.1"/>
    <property type="molecule type" value="Genomic_DNA"/>
</dbReference>
<protein>
    <recommendedName>
        <fullName evidence="3">Exo-alpha-sialidase</fullName>
    </recommendedName>
</protein>
<dbReference type="PROSITE" id="PS51257">
    <property type="entry name" value="PROKAR_LIPOPROTEIN"/>
    <property type="match status" value="1"/>
</dbReference>
<dbReference type="InterPro" id="IPR015943">
    <property type="entry name" value="WD40/YVTN_repeat-like_dom_sf"/>
</dbReference>
<evidence type="ECO:0000256" key="1">
    <source>
        <dbReference type="SAM" id="SignalP"/>
    </source>
</evidence>
<proteinExistence type="predicted"/>
<dbReference type="AlphaFoldDB" id="A0A1Y5NZH4"/>